<evidence type="ECO:0000256" key="9">
    <source>
        <dbReference type="ARBA" id="ARBA00046047"/>
    </source>
</evidence>
<comment type="function">
    <text evidence="9">Acts as an acyl-protein thioesterase that hydrolyzes fatty acids from acylated residues in proteins. Regulates the mitochondrial S-depalmitoylation of the nucleophilic active site residue of peroxiredoxin-5/PRDX5, a key antioxidant protein, therefore modulating mitochondrial antioxidant ability. Also catalyzes the deglucuronidation of mycophenolic acid acyl-glucuronide, an active metabolite of the immunosuppressant drug mycophenolate.</text>
</comment>
<feature type="region of interest" description="Disordered" evidence="12">
    <location>
        <begin position="1"/>
        <end position="31"/>
    </location>
</feature>
<sequence>MSKRFLAPPSQSTRACRERRRMSDTDGSAPQYLNRADGARIAYHHTPGETPGLMFLGGFASDMDGSKALALEAYAQARGRAFLRFDYQGHGQSSGRFADGTIGQWRDDALSALDQLTDGPQVLVGSSMGGWIMLLAALARPERIAGLVGIAAAPDFTDELLWSRLTTQQKQEIEDKGVWNMPSDYGDPVPITHQLIGEGRRHKLLDGPIAITCPVRLLQGTADDEVPADWALKLQNRLTSDDVEATLVKDADHRMSTDRDLQRLRDTLDRLFRDLG</sequence>
<evidence type="ECO:0000256" key="5">
    <source>
        <dbReference type="ARBA" id="ARBA00039314"/>
    </source>
</evidence>
<evidence type="ECO:0000256" key="3">
    <source>
        <dbReference type="ARBA" id="ARBA00022946"/>
    </source>
</evidence>
<dbReference type="AlphaFoldDB" id="A0A934V2P3"/>
<evidence type="ECO:0000256" key="7">
    <source>
        <dbReference type="ARBA" id="ARBA00042645"/>
    </source>
</evidence>
<evidence type="ECO:0000313" key="15">
    <source>
        <dbReference type="Proteomes" id="UP000778970"/>
    </source>
</evidence>
<dbReference type="SUPFAM" id="SSF53474">
    <property type="entry name" value="alpha/beta-Hydrolases"/>
    <property type="match status" value="1"/>
</dbReference>
<dbReference type="Pfam" id="PF00561">
    <property type="entry name" value="Abhydrolase_1"/>
    <property type="match status" value="1"/>
</dbReference>
<dbReference type="EC" id="3.1.1.93" evidence="4"/>
<organism evidence="14 15">
    <name type="scientific">Rhodovibrio salinarum</name>
    <dbReference type="NCBI Taxonomy" id="1087"/>
    <lineage>
        <taxon>Bacteria</taxon>
        <taxon>Pseudomonadati</taxon>
        <taxon>Pseudomonadota</taxon>
        <taxon>Alphaproteobacteria</taxon>
        <taxon>Rhodospirillales</taxon>
        <taxon>Rhodovibrionaceae</taxon>
        <taxon>Rhodovibrio</taxon>
    </lineage>
</organism>
<dbReference type="EMBL" id="NRRE01000030">
    <property type="protein sequence ID" value="MBK1698819.1"/>
    <property type="molecule type" value="Genomic_DNA"/>
</dbReference>
<accession>A0A934V2P3</accession>
<dbReference type="GO" id="GO:0008474">
    <property type="term" value="F:palmitoyl-(protein) hydrolase activity"/>
    <property type="evidence" value="ECO:0007669"/>
    <property type="project" value="UniProtKB-EC"/>
</dbReference>
<keyword evidence="15" id="KW-1185">Reference proteome</keyword>
<proteinExistence type="predicted"/>
<evidence type="ECO:0000313" key="14">
    <source>
        <dbReference type="EMBL" id="MBK1698819.1"/>
    </source>
</evidence>
<gene>
    <name evidence="14" type="ORF">CKO21_16355</name>
</gene>
<evidence type="ECO:0000256" key="6">
    <source>
        <dbReference type="ARBA" id="ARBA00041520"/>
    </source>
</evidence>
<reference evidence="14" key="1">
    <citation type="submission" date="2017-08" db="EMBL/GenBank/DDBJ databases">
        <authorList>
            <person name="Imhoff J.F."/>
            <person name="Rahn T."/>
            <person name="Kuenzel S."/>
            <person name="Neulinger S.C."/>
        </authorList>
    </citation>
    <scope>NUCLEOTIDE SEQUENCE</scope>
    <source>
        <strain evidence="14">DSM 9154</strain>
    </source>
</reference>
<dbReference type="PANTHER" id="PTHR16138:SF7">
    <property type="entry name" value="PALMITOYL-PROTEIN THIOESTERASE ABHD10, MITOCHONDRIAL"/>
    <property type="match status" value="1"/>
</dbReference>
<name>A0A934V2P3_9PROT</name>
<dbReference type="InterPro" id="IPR052382">
    <property type="entry name" value="ABHD10_acyl-thioesterase"/>
</dbReference>
<comment type="catalytic activity">
    <reaction evidence="11">
        <text>mycophenolic acid O-acyl-beta-D-glucuronide + H2O = mycophenolate + D-glucuronate + H(+)</text>
        <dbReference type="Rhea" id="RHEA:34179"/>
        <dbReference type="ChEBI" id="CHEBI:15377"/>
        <dbReference type="ChEBI" id="CHEBI:15378"/>
        <dbReference type="ChEBI" id="CHEBI:58720"/>
        <dbReference type="ChEBI" id="CHEBI:62932"/>
        <dbReference type="ChEBI" id="CHEBI:66982"/>
        <dbReference type="EC" id="3.1.1.93"/>
    </reaction>
    <physiologicalReaction direction="left-to-right" evidence="11">
        <dbReference type="Rhea" id="RHEA:34180"/>
    </physiologicalReaction>
</comment>
<evidence type="ECO:0000256" key="12">
    <source>
        <dbReference type="SAM" id="MobiDB-lite"/>
    </source>
</evidence>
<reference evidence="14" key="2">
    <citation type="journal article" date="2020" name="Microorganisms">
        <title>Osmotic Adaptation and Compatible Solute Biosynthesis of Phototrophic Bacteria as Revealed from Genome Analyses.</title>
        <authorList>
            <person name="Imhoff J.F."/>
            <person name="Rahn T."/>
            <person name="Kunzel S."/>
            <person name="Keller A."/>
            <person name="Neulinger S.C."/>
        </authorList>
    </citation>
    <scope>NUCLEOTIDE SEQUENCE</scope>
    <source>
        <strain evidence="14">DSM 9154</strain>
    </source>
</reference>
<dbReference type="PANTHER" id="PTHR16138">
    <property type="entry name" value="MYCOPHENOLIC ACID ACYL-GLUCURONIDE ESTERASE, MITOCHONDRIAL"/>
    <property type="match status" value="1"/>
</dbReference>
<feature type="domain" description="AB hydrolase-1" evidence="13">
    <location>
        <begin position="55"/>
        <end position="185"/>
    </location>
</feature>
<dbReference type="InterPro" id="IPR000073">
    <property type="entry name" value="AB_hydrolase_1"/>
</dbReference>
<keyword evidence="3" id="KW-0809">Transit peptide</keyword>
<dbReference type="EC" id="3.1.2.22" evidence="1"/>
<dbReference type="InterPro" id="IPR029058">
    <property type="entry name" value="AB_hydrolase_fold"/>
</dbReference>
<comment type="caution">
    <text evidence="14">The sequence shown here is derived from an EMBL/GenBank/DDBJ whole genome shotgun (WGS) entry which is preliminary data.</text>
</comment>
<evidence type="ECO:0000256" key="2">
    <source>
        <dbReference type="ARBA" id="ARBA00022801"/>
    </source>
</evidence>
<evidence type="ECO:0000256" key="10">
    <source>
        <dbReference type="ARBA" id="ARBA00047409"/>
    </source>
</evidence>
<dbReference type="Gene3D" id="3.40.50.1820">
    <property type="entry name" value="alpha/beta hydrolase"/>
    <property type="match status" value="1"/>
</dbReference>
<protein>
    <recommendedName>
        <fullName evidence="5">Palmitoyl-protein thioesterase ABHD10, mitochondrial</fullName>
        <ecNumber evidence="4">3.1.1.93</ecNumber>
        <ecNumber evidence="1">3.1.2.22</ecNumber>
    </recommendedName>
    <alternativeName>
        <fullName evidence="7">Acyl-protein thioesterase ABHD10</fullName>
    </alternativeName>
    <alternativeName>
        <fullName evidence="8">Alpha/beta hydrolase domain-containing protein 10</fullName>
    </alternativeName>
    <alternativeName>
        <fullName evidence="6">Mycophenolic acid acyl-glucuronide esterase, mitochondrial</fullName>
    </alternativeName>
</protein>
<dbReference type="Proteomes" id="UP000778970">
    <property type="component" value="Unassembled WGS sequence"/>
</dbReference>
<evidence type="ECO:0000256" key="4">
    <source>
        <dbReference type="ARBA" id="ARBA00039132"/>
    </source>
</evidence>
<comment type="catalytic activity">
    <reaction evidence="10">
        <text>S-hexadecanoyl-L-cysteinyl-[protein] + H2O = L-cysteinyl-[protein] + hexadecanoate + H(+)</text>
        <dbReference type="Rhea" id="RHEA:19233"/>
        <dbReference type="Rhea" id="RHEA-COMP:10131"/>
        <dbReference type="Rhea" id="RHEA-COMP:11032"/>
        <dbReference type="ChEBI" id="CHEBI:7896"/>
        <dbReference type="ChEBI" id="CHEBI:15377"/>
        <dbReference type="ChEBI" id="CHEBI:15378"/>
        <dbReference type="ChEBI" id="CHEBI:29950"/>
        <dbReference type="ChEBI" id="CHEBI:74151"/>
        <dbReference type="EC" id="3.1.2.22"/>
    </reaction>
    <physiologicalReaction direction="left-to-right" evidence="10">
        <dbReference type="Rhea" id="RHEA:19234"/>
    </physiologicalReaction>
</comment>
<evidence type="ECO:0000256" key="1">
    <source>
        <dbReference type="ARBA" id="ARBA00012423"/>
    </source>
</evidence>
<keyword evidence="2 14" id="KW-0378">Hydrolase</keyword>
<dbReference type="GO" id="GO:0102390">
    <property type="term" value="F:mycophenolic acid acyl-glucuronide esterase activity"/>
    <property type="evidence" value="ECO:0007669"/>
    <property type="project" value="UniProtKB-EC"/>
</dbReference>
<evidence type="ECO:0000256" key="8">
    <source>
        <dbReference type="ARBA" id="ARBA00042704"/>
    </source>
</evidence>
<evidence type="ECO:0000256" key="11">
    <source>
        <dbReference type="ARBA" id="ARBA00047972"/>
    </source>
</evidence>
<evidence type="ECO:0000259" key="13">
    <source>
        <dbReference type="Pfam" id="PF00561"/>
    </source>
</evidence>